<accession>A0A286UQL6</accession>
<dbReference type="SUPFAM" id="SSF50249">
    <property type="entry name" value="Nucleic acid-binding proteins"/>
    <property type="match status" value="1"/>
</dbReference>
<organism evidence="3 4">
    <name type="scientific">Pyrrhoderma noxium</name>
    <dbReference type="NCBI Taxonomy" id="2282107"/>
    <lineage>
        <taxon>Eukaryota</taxon>
        <taxon>Fungi</taxon>
        <taxon>Dikarya</taxon>
        <taxon>Basidiomycota</taxon>
        <taxon>Agaricomycotina</taxon>
        <taxon>Agaricomycetes</taxon>
        <taxon>Hymenochaetales</taxon>
        <taxon>Hymenochaetaceae</taxon>
        <taxon>Pyrrhoderma</taxon>
    </lineage>
</organism>
<feature type="domain" description="RNB" evidence="2">
    <location>
        <begin position="491"/>
        <end position="844"/>
    </location>
</feature>
<dbReference type="GO" id="GO:0000175">
    <property type="term" value="F:3'-5'-RNA exonuclease activity"/>
    <property type="evidence" value="ECO:0007669"/>
    <property type="project" value="TreeGrafter"/>
</dbReference>
<dbReference type="GO" id="GO:0000932">
    <property type="term" value="C:P-body"/>
    <property type="evidence" value="ECO:0007669"/>
    <property type="project" value="TreeGrafter"/>
</dbReference>
<keyword evidence="4" id="KW-1185">Reference proteome</keyword>
<dbReference type="InterPro" id="IPR001900">
    <property type="entry name" value="RNase_II/R"/>
</dbReference>
<dbReference type="STRING" id="2282107.A0A286UQL6"/>
<proteinExistence type="predicted"/>
<dbReference type="GO" id="GO:0003723">
    <property type="term" value="F:RNA binding"/>
    <property type="evidence" value="ECO:0007669"/>
    <property type="project" value="InterPro"/>
</dbReference>
<evidence type="ECO:0000313" key="4">
    <source>
        <dbReference type="Proteomes" id="UP000217199"/>
    </source>
</evidence>
<name>A0A286UQL6_9AGAM</name>
<feature type="region of interest" description="Disordered" evidence="1">
    <location>
        <begin position="58"/>
        <end position="82"/>
    </location>
</feature>
<dbReference type="PROSITE" id="PS51257">
    <property type="entry name" value="PROKAR_LIPOPROTEIN"/>
    <property type="match status" value="1"/>
</dbReference>
<evidence type="ECO:0000313" key="3">
    <source>
        <dbReference type="EMBL" id="PAV21893.1"/>
    </source>
</evidence>
<dbReference type="SMART" id="SM00955">
    <property type="entry name" value="RNB"/>
    <property type="match status" value="1"/>
</dbReference>
<dbReference type="InParanoid" id="A0A286UQL6"/>
<dbReference type="Pfam" id="PF00773">
    <property type="entry name" value="RNB"/>
    <property type="match status" value="1"/>
</dbReference>
<evidence type="ECO:0000256" key="1">
    <source>
        <dbReference type="SAM" id="MobiDB-lite"/>
    </source>
</evidence>
<reference evidence="3 4" key="1">
    <citation type="journal article" date="2017" name="Mol. Ecol.">
        <title>Comparative and population genomic landscape of Phellinus noxius: A hypervariable fungus causing root rot in trees.</title>
        <authorList>
            <person name="Chung C.L."/>
            <person name="Lee T.J."/>
            <person name="Akiba M."/>
            <person name="Lee H.H."/>
            <person name="Kuo T.H."/>
            <person name="Liu D."/>
            <person name="Ke H.M."/>
            <person name="Yokoi T."/>
            <person name="Roa M.B."/>
            <person name="Lu M.J."/>
            <person name="Chang Y.Y."/>
            <person name="Ann P.J."/>
            <person name="Tsai J.N."/>
            <person name="Chen C.Y."/>
            <person name="Tzean S.S."/>
            <person name="Ota Y."/>
            <person name="Hattori T."/>
            <person name="Sahashi N."/>
            <person name="Liou R.F."/>
            <person name="Kikuchi T."/>
            <person name="Tsai I.J."/>
        </authorList>
    </citation>
    <scope>NUCLEOTIDE SEQUENCE [LARGE SCALE GENOMIC DNA]</scope>
    <source>
        <strain evidence="3 4">FFPRI411160</strain>
    </source>
</reference>
<dbReference type="GO" id="GO:0006402">
    <property type="term" value="P:mRNA catabolic process"/>
    <property type="evidence" value="ECO:0007669"/>
    <property type="project" value="TreeGrafter"/>
</dbReference>
<evidence type="ECO:0000259" key="2">
    <source>
        <dbReference type="SMART" id="SM00955"/>
    </source>
</evidence>
<dbReference type="PANTHER" id="PTHR23355">
    <property type="entry name" value="RIBONUCLEASE"/>
    <property type="match status" value="1"/>
</dbReference>
<dbReference type="InterPro" id="IPR012340">
    <property type="entry name" value="NA-bd_OB-fold"/>
</dbReference>
<comment type="caution">
    <text evidence="3">The sequence shown here is derived from an EMBL/GenBank/DDBJ whole genome shotgun (WGS) entry which is preliminary data.</text>
</comment>
<gene>
    <name evidence="3" type="ORF">PNOK_0185000</name>
</gene>
<dbReference type="AlphaFoldDB" id="A0A286UQL6"/>
<dbReference type="Proteomes" id="UP000217199">
    <property type="component" value="Unassembled WGS sequence"/>
</dbReference>
<protein>
    <submittedName>
        <fullName evidence="3">RNB-domain-containing</fullName>
    </submittedName>
</protein>
<dbReference type="PANTHER" id="PTHR23355:SF65">
    <property type="entry name" value="EXORIBONUCLEASE CYT-4, PUTATIVE (AFU_ORTHOLOGUE AFUA_7G01550)-RELATED"/>
    <property type="match status" value="1"/>
</dbReference>
<dbReference type="EMBL" id="NBII01000002">
    <property type="protein sequence ID" value="PAV21893.1"/>
    <property type="molecule type" value="Genomic_DNA"/>
</dbReference>
<sequence>MLKKSLRPAFNATHVPSFQACRRASSAVPRKYKKPVKELPNDDLSVFKRTSTQLLRFSEEGHSKPSWRKRSSKRRELNRLEDIQESNKKYDSLVNESPKPLKVETTHNDIAGFDITDDPVFEKLSMACADDLVPGTYYESRRNAEWANGIVLFPDPLNSANIYGMQTNGSIKCLRAADVMFAIPSFIRSTLMQRCGTYKELVEPDENGVVESDRREFFLAAQARVLKQARDLEREVEAEQYRLGRAMDKIYDSCCSKDPNEWGKVTTVQVARMLYSTSNIPVMHLLAVHRQLMDRQDEFVCHPGRHRFVHTFSVRPQSHLINIQRVKKWVFKDKPVIKSFQDKARILIDRSRQLENSTLGEMASSVPVDDIKFDENEQEIVTFLKRSLSFARRIQEEAYEFTVPLIIKDINRYDELITAYTALKFLREIGVYTPWEDIASKDEDIALSSEVDGLVPGRIGSSSLVPLDSSDSTVSFTTEGLLNRDAHETVRHDFGDLPVYVIDDKFAEELDDGISIETIAGEQGSHWLHVHVADPTTLLPITHPLRKSIFRQSETMYFTHQTWPLLPHDIVQACDMGRPDVQEKGHNVLTFSAKVNESGDIVDYKVRTGLVRNVIKLRYDDVDEALGTDTSPYILRPFVVSPPPRLKPDISHITPHLSQLQLAMKITRRIKEAILKTDFFIYQMPSALVDIVGKLPPRQAIDPSRPVLHSGFPKLDYYIELARRIETGARSLVAEHMKLACRVASRFCNDNGIPMIRRTLQPIKWRSDAEKDLILSSRDDCGLIPLTLQMERQIKLSASIFSIEPDGHWGLGIPKGEGYVRVTSPLRRVEDLLAHWQIKSALAPDSKKLALTEKDLLKIIEEQTERKDAIKLIYRSHKRQWAHTYVTRFMQSQARARAGGKSEFPVDFNPLRGMEAVVTKFPKYQNARWELHQSVYIPSIGLTAELRVHDFSRALTLGSIVKVNAREVYQYDLNQTLEVDFADE</sequence>
<dbReference type="FunCoup" id="A0A286UQL6">
    <property type="interactions" value="1"/>
</dbReference>
<dbReference type="InterPro" id="IPR050180">
    <property type="entry name" value="RNR_Ribonuclease"/>
</dbReference>
<dbReference type="OrthoDB" id="2285229at2759"/>